<evidence type="ECO:0000313" key="1">
    <source>
        <dbReference type="EMBL" id="SEO58523.1"/>
    </source>
</evidence>
<dbReference type="OrthoDB" id="3620113at2"/>
<reference evidence="1 2" key="1">
    <citation type="submission" date="2016-10" db="EMBL/GenBank/DDBJ databases">
        <authorList>
            <person name="de Groot N.N."/>
        </authorList>
    </citation>
    <scope>NUCLEOTIDE SEQUENCE [LARGE SCALE GENOMIC DNA]</scope>
    <source>
        <strain evidence="1 2">DSM 44993</strain>
    </source>
</reference>
<keyword evidence="2" id="KW-1185">Reference proteome</keyword>
<gene>
    <name evidence="1" type="ORF">SAMN04489732_101518</name>
</gene>
<name>A0A1H8QXT6_9PSEU</name>
<sequence length="174" mass="18863">MPVLVFDRHVTPDRSEDEQRLVEKAQRALVAISLGEDAEALDEVTPSSEEPKERSDETKALMLLLFGECSTMVSTLGDGGTAPVKVQVFDEDGEEVSIDQADPPVRTAVRTLLAEVHGNTAAAQEQVEIALANAAPNEVDSLVLQALRWTIRLSVECLERDLPVADWISDAVDG</sequence>
<dbReference type="Proteomes" id="UP000198582">
    <property type="component" value="Unassembled WGS sequence"/>
</dbReference>
<protein>
    <submittedName>
        <fullName evidence="1">Uncharacterized protein</fullName>
    </submittedName>
</protein>
<dbReference type="EMBL" id="FOEF01000001">
    <property type="protein sequence ID" value="SEO58523.1"/>
    <property type="molecule type" value="Genomic_DNA"/>
</dbReference>
<proteinExistence type="predicted"/>
<dbReference type="AlphaFoldDB" id="A0A1H8QXT6"/>
<accession>A0A1H8QXT6</accession>
<dbReference type="STRING" id="394193.SAMN04489732_101518"/>
<organism evidence="1 2">
    <name type="scientific">Amycolatopsis saalfeldensis</name>
    <dbReference type="NCBI Taxonomy" id="394193"/>
    <lineage>
        <taxon>Bacteria</taxon>
        <taxon>Bacillati</taxon>
        <taxon>Actinomycetota</taxon>
        <taxon>Actinomycetes</taxon>
        <taxon>Pseudonocardiales</taxon>
        <taxon>Pseudonocardiaceae</taxon>
        <taxon>Amycolatopsis</taxon>
    </lineage>
</organism>
<evidence type="ECO:0000313" key="2">
    <source>
        <dbReference type="Proteomes" id="UP000198582"/>
    </source>
</evidence>